<protein>
    <recommendedName>
        <fullName evidence="4">Metallo-beta-lactamase domain-containing protein</fullName>
    </recommendedName>
</protein>
<evidence type="ECO:0000313" key="6">
    <source>
        <dbReference type="Proteomes" id="UP000243688"/>
    </source>
</evidence>
<evidence type="ECO:0000259" key="4">
    <source>
        <dbReference type="Pfam" id="PF00753"/>
    </source>
</evidence>
<comment type="function">
    <text evidence="2">Counteracts the endogenous Pycsar antiviral defense system. Phosphodiesterase that enables metal-dependent hydrolysis of host cyclic nucleotide Pycsar defense signals such as cCMP and cUMP.</text>
</comment>
<dbReference type="SUPFAM" id="SSF56281">
    <property type="entry name" value="Metallo-hydrolase/oxidoreductase"/>
    <property type="match status" value="1"/>
</dbReference>
<name>A0A2A6E1F1_9BACL</name>
<dbReference type="Proteomes" id="UP000243688">
    <property type="component" value="Unassembled WGS sequence"/>
</dbReference>
<evidence type="ECO:0000256" key="1">
    <source>
        <dbReference type="ARBA" id="ARBA00034221"/>
    </source>
</evidence>
<organism evidence="5 6">
    <name type="scientific">Candidatus Reconcilbacillus cellulovorans</name>
    <dbReference type="NCBI Taxonomy" id="1906605"/>
    <lineage>
        <taxon>Bacteria</taxon>
        <taxon>Bacillati</taxon>
        <taxon>Bacillota</taxon>
        <taxon>Bacilli</taxon>
        <taxon>Bacillales</taxon>
        <taxon>Paenibacillaceae</taxon>
        <taxon>Candidatus Reconcilbacillus</taxon>
    </lineage>
</organism>
<dbReference type="Gene3D" id="3.60.15.10">
    <property type="entry name" value="Ribonuclease Z/Hydroxyacylglutathione hydrolase-like"/>
    <property type="match status" value="1"/>
</dbReference>
<reference evidence="5 6" key="1">
    <citation type="submission" date="2016-12" db="EMBL/GenBank/DDBJ databases">
        <title>Candidatus Reconcilibacillus cellulovorans genome.</title>
        <authorList>
            <person name="Kolinko S."/>
            <person name="Wu Y.-W."/>
            <person name="Tachea F."/>
            <person name="Denzel E."/>
            <person name="Hiras J."/>
            <person name="Baecker N."/>
            <person name="Chan L.J."/>
            <person name="Eichorst S.A."/>
            <person name="Frey D."/>
            <person name="Adams P.D."/>
            <person name="Pray T."/>
            <person name="Tanjore D."/>
            <person name="Petzold C.J."/>
            <person name="Gladden J.M."/>
            <person name="Simmons B.A."/>
            <person name="Singer S.W."/>
        </authorList>
    </citation>
    <scope>NUCLEOTIDE SEQUENCE [LARGE SCALE GENOMIC DNA]</scope>
    <source>
        <strain evidence="5">JTherm</strain>
    </source>
</reference>
<comment type="catalytic activity">
    <reaction evidence="1">
        <text>3',5'-cyclic CMP + H2O = CMP + H(+)</text>
        <dbReference type="Rhea" id="RHEA:72675"/>
        <dbReference type="ChEBI" id="CHEBI:15377"/>
        <dbReference type="ChEBI" id="CHEBI:15378"/>
        <dbReference type="ChEBI" id="CHEBI:58003"/>
        <dbReference type="ChEBI" id="CHEBI:60377"/>
    </reaction>
    <physiologicalReaction direction="left-to-right" evidence="1">
        <dbReference type="Rhea" id="RHEA:72676"/>
    </physiologicalReaction>
</comment>
<proteinExistence type="predicted"/>
<feature type="domain" description="Metallo-beta-lactamase" evidence="4">
    <location>
        <begin position="28"/>
        <end position="89"/>
    </location>
</feature>
<evidence type="ECO:0000256" key="3">
    <source>
        <dbReference type="ARBA" id="ARBA00048505"/>
    </source>
</evidence>
<dbReference type="InterPro" id="IPR052159">
    <property type="entry name" value="Competence_DNA_uptake"/>
</dbReference>
<comment type="catalytic activity">
    <reaction evidence="3">
        <text>3',5'-cyclic UMP + H2O = UMP + H(+)</text>
        <dbReference type="Rhea" id="RHEA:70575"/>
        <dbReference type="ChEBI" id="CHEBI:15377"/>
        <dbReference type="ChEBI" id="CHEBI:15378"/>
        <dbReference type="ChEBI" id="CHEBI:57865"/>
        <dbReference type="ChEBI" id="CHEBI:184387"/>
    </reaction>
    <physiologicalReaction direction="left-to-right" evidence="3">
        <dbReference type="Rhea" id="RHEA:70576"/>
    </physiologicalReaction>
</comment>
<evidence type="ECO:0000256" key="2">
    <source>
        <dbReference type="ARBA" id="ARBA00034301"/>
    </source>
</evidence>
<dbReference type="AlphaFoldDB" id="A0A2A6E1F1"/>
<evidence type="ECO:0000313" key="5">
    <source>
        <dbReference type="EMBL" id="PDO10636.1"/>
    </source>
</evidence>
<dbReference type="InterPro" id="IPR036866">
    <property type="entry name" value="RibonucZ/Hydroxyglut_hydro"/>
</dbReference>
<accession>A0A2A6E1F1</accession>
<dbReference type="PANTHER" id="PTHR30619">
    <property type="entry name" value="DNA INTERNALIZATION/COMPETENCE PROTEIN COMEC/REC2"/>
    <property type="match status" value="1"/>
</dbReference>
<dbReference type="EMBL" id="MOXJ01000011">
    <property type="protein sequence ID" value="PDO10636.1"/>
    <property type="molecule type" value="Genomic_DNA"/>
</dbReference>
<comment type="caution">
    <text evidence="5">The sequence shown here is derived from an EMBL/GenBank/DDBJ whole genome shotgun (WGS) entry which is preliminary data.</text>
</comment>
<dbReference type="PANTHER" id="PTHR30619:SF1">
    <property type="entry name" value="RECOMBINATION PROTEIN 2"/>
    <property type="match status" value="1"/>
</dbReference>
<gene>
    <name evidence="5" type="ORF">BLM47_05930</name>
</gene>
<sequence>MGATFYALNVGRGDAFFLEIRPQPGVSGGSSVVLIDGGHQTDETRIMPDEFMELQGWRRVDLMILTHLHFDHLAGLLPVARRFEIGEAVLPYPCLRIGPVVARQPQAEQTLRTFRMYEELVAILEERGVPVAWRPPFGDRAVWEFGNGLRLRHVSPFEGMPLPAYERMKRLAGSDDLPVSDAERLLAEFDSYSNLDSSVWVLERGDGEAPWLLFGGDALLPVWEVLMRKERLNPRGFKVPHHGMRDAVDLRVLSALRPEWAVITNGRDEYVRFRDEWESLYGEAACDLFVTGAEPATVYLACELPGKPRKVVAGSR</sequence>
<dbReference type="InterPro" id="IPR001279">
    <property type="entry name" value="Metallo-B-lactamas"/>
</dbReference>
<dbReference type="Pfam" id="PF00753">
    <property type="entry name" value="Lactamase_B"/>
    <property type="match status" value="1"/>
</dbReference>